<evidence type="ECO:0000256" key="5">
    <source>
        <dbReference type="PROSITE-ProRule" id="PRU00042"/>
    </source>
</evidence>
<feature type="domain" description="C2H2-type" evidence="7">
    <location>
        <begin position="46"/>
        <end position="75"/>
    </location>
</feature>
<dbReference type="InterPro" id="IPR050329">
    <property type="entry name" value="GLI_C2H2-zinc-finger"/>
</dbReference>
<evidence type="ECO:0000313" key="9">
    <source>
        <dbReference type="Proteomes" id="UP000219369"/>
    </source>
</evidence>
<dbReference type="GO" id="GO:0005634">
    <property type="term" value="C:nucleus"/>
    <property type="evidence" value="ECO:0007669"/>
    <property type="project" value="UniProtKB-ARBA"/>
</dbReference>
<evidence type="ECO:0000313" key="8">
    <source>
        <dbReference type="EMBL" id="SCO92777.1"/>
    </source>
</evidence>
<evidence type="ECO:0000256" key="3">
    <source>
        <dbReference type="ARBA" id="ARBA00022771"/>
    </source>
</evidence>
<dbReference type="FunFam" id="3.30.160.60:FF:002343">
    <property type="entry name" value="Zinc finger protein 33A"/>
    <property type="match status" value="1"/>
</dbReference>
<reference evidence="9" key="1">
    <citation type="submission" date="2016-09" db="EMBL/GenBank/DDBJ databases">
        <authorList>
            <person name="Guldener U."/>
        </authorList>
    </citation>
    <scope>NUCLEOTIDE SEQUENCE [LARGE SCALE GENOMIC DNA]</scope>
    <source>
        <strain evidence="9">V64-1</strain>
    </source>
</reference>
<keyword evidence="3 5" id="KW-0863">Zinc-finger</keyword>
<proteinExistence type="predicted"/>
<evidence type="ECO:0000256" key="1">
    <source>
        <dbReference type="ARBA" id="ARBA00022723"/>
    </source>
</evidence>
<dbReference type="InterPro" id="IPR013087">
    <property type="entry name" value="Znf_C2H2_type"/>
</dbReference>
<feature type="compositionally biased region" description="Polar residues" evidence="6">
    <location>
        <begin position="154"/>
        <end position="163"/>
    </location>
</feature>
<dbReference type="Pfam" id="PF00096">
    <property type="entry name" value="zf-C2H2"/>
    <property type="match status" value="4"/>
</dbReference>
<dbReference type="VEuPathDB" id="FungiDB:FOC1_g10013128"/>
<protein>
    <submittedName>
        <fullName evidence="8">Related to zinc finger protein</fullName>
    </submittedName>
</protein>
<feature type="domain" description="C2H2-type" evidence="7">
    <location>
        <begin position="76"/>
        <end position="105"/>
    </location>
</feature>
<dbReference type="VEuPathDB" id="FungiDB:FOMG_00503"/>
<evidence type="ECO:0000256" key="2">
    <source>
        <dbReference type="ARBA" id="ARBA00022737"/>
    </source>
</evidence>
<feature type="domain" description="C2H2-type" evidence="7">
    <location>
        <begin position="106"/>
        <end position="137"/>
    </location>
</feature>
<dbReference type="VEuPathDB" id="FungiDB:FOC4_g10007196"/>
<dbReference type="PROSITE" id="PS50157">
    <property type="entry name" value="ZINC_FINGER_C2H2_2"/>
    <property type="match status" value="4"/>
</dbReference>
<dbReference type="PANTHER" id="PTHR19818">
    <property type="entry name" value="ZINC FINGER PROTEIN ZIC AND GLI"/>
    <property type="match status" value="1"/>
</dbReference>
<evidence type="ECO:0000256" key="4">
    <source>
        <dbReference type="ARBA" id="ARBA00022833"/>
    </source>
</evidence>
<keyword evidence="2" id="KW-0677">Repeat</keyword>
<dbReference type="PANTHER" id="PTHR19818:SF159">
    <property type="entry name" value="C2H2-TYPE DOMAIN-CONTAINING PROTEIN"/>
    <property type="match status" value="1"/>
</dbReference>
<dbReference type="VEuPathDB" id="FungiDB:HZS61_000322"/>
<dbReference type="Proteomes" id="UP000219369">
    <property type="component" value="Unassembled WGS sequence"/>
</dbReference>
<keyword evidence="1" id="KW-0479">Metal-binding</keyword>
<name>A0A2H3TW04_FUSOX</name>
<dbReference type="GO" id="GO:0000978">
    <property type="term" value="F:RNA polymerase II cis-regulatory region sequence-specific DNA binding"/>
    <property type="evidence" value="ECO:0007669"/>
    <property type="project" value="UniProtKB-ARBA"/>
</dbReference>
<dbReference type="OrthoDB" id="3437960at2759"/>
<evidence type="ECO:0000259" key="7">
    <source>
        <dbReference type="PROSITE" id="PS50157"/>
    </source>
</evidence>
<dbReference type="VEuPathDB" id="FungiDB:FOC1_g10013127"/>
<dbReference type="VEuPathDB" id="FungiDB:FOZG_00507"/>
<dbReference type="InterPro" id="IPR036236">
    <property type="entry name" value="Znf_C2H2_sf"/>
</dbReference>
<dbReference type="SUPFAM" id="SSF57667">
    <property type="entry name" value="beta-beta-alpha zinc fingers"/>
    <property type="match status" value="2"/>
</dbReference>
<gene>
    <name evidence="8" type="ORF">FRV6_16905</name>
</gene>
<dbReference type="GO" id="GO:0008270">
    <property type="term" value="F:zinc ion binding"/>
    <property type="evidence" value="ECO:0007669"/>
    <property type="project" value="UniProtKB-KW"/>
</dbReference>
<dbReference type="FunFam" id="3.30.160.60:FF:000125">
    <property type="entry name" value="Putative zinc finger protein 143"/>
    <property type="match status" value="2"/>
</dbReference>
<organism evidence="8 9">
    <name type="scientific">Fusarium oxysporum</name>
    <name type="common">Fusarium vascular wilt</name>
    <dbReference type="NCBI Taxonomy" id="5507"/>
    <lineage>
        <taxon>Eukaryota</taxon>
        <taxon>Fungi</taxon>
        <taxon>Dikarya</taxon>
        <taxon>Ascomycota</taxon>
        <taxon>Pezizomycotina</taxon>
        <taxon>Sordariomycetes</taxon>
        <taxon>Hypocreomycetidae</taxon>
        <taxon>Hypocreales</taxon>
        <taxon>Nectriaceae</taxon>
        <taxon>Fusarium</taxon>
        <taxon>Fusarium oxysporum species complex</taxon>
    </lineage>
</organism>
<feature type="compositionally biased region" description="Basic residues" evidence="6">
    <location>
        <begin position="194"/>
        <end position="204"/>
    </location>
</feature>
<sequence>MELMELVEKEAPARPFQCDWQSCTKSFSRKSDLQRHYRIHTNERPYACSIPGCGKSFIQRSALTVHIRTHTGEKPHQCQHIGCGKRFSDSSSLARHRRIHTGKRPYKCAHDGCSKSFCRKSTMVKHQRREHQHGMNPSDIDNCSSDPLDDEFPSTPQHSSMTGSPHEMVSMSQGAPNGSLHRASSYADCDSQVHGHHMPQHHVNRQGIPASVPHEYHGTHMPEQHTHVQLVHRVATMPRQVYYVTGAGNPGVASTTSNAPPHYHLSQQVERPLMELPYLGPGIATSIQSSPSTFSATSVPSPMIPERFYAHQSRSQPAYRAAEFQQAMIQY</sequence>
<dbReference type="GO" id="GO:0045944">
    <property type="term" value="P:positive regulation of transcription by RNA polymerase II"/>
    <property type="evidence" value="ECO:0007669"/>
    <property type="project" value="UniProtKB-ARBA"/>
</dbReference>
<dbReference type="PROSITE" id="PS00028">
    <property type="entry name" value="ZINC_FINGER_C2H2_1"/>
    <property type="match status" value="4"/>
</dbReference>
<dbReference type="VEuPathDB" id="FungiDB:FOIG_00328"/>
<dbReference type="SMART" id="SM00355">
    <property type="entry name" value="ZnF_C2H2"/>
    <property type="match status" value="4"/>
</dbReference>
<dbReference type="AlphaFoldDB" id="A0A2H3TW04"/>
<dbReference type="EMBL" id="FMJY01000013">
    <property type="protein sequence ID" value="SCO92777.1"/>
    <property type="molecule type" value="Genomic_DNA"/>
</dbReference>
<dbReference type="Gene3D" id="3.30.160.60">
    <property type="entry name" value="Classic Zinc Finger"/>
    <property type="match status" value="4"/>
</dbReference>
<feature type="domain" description="C2H2-type" evidence="7">
    <location>
        <begin position="16"/>
        <end position="45"/>
    </location>
</feature>
<feature type="region of interest" description="Disordered" evidence="6">
    <location>
        <begin position="126"/>
        <end position="204"/>
    </location>
</feature>
<dbReference type="VEuPathDB" id="FungiDB:FOC4_g10007195"/>
<dbReference type="VEuPathDB" id="FungiDB:FOXG_11237"/>
<keyword evidence="4" id="KW-0862">Zinc</keyword>
<evidence type="ECO:0000256" key="6">
    <source>
        <dbReference type="SAM" id="MobiDB-lite"/>
    </source>
</evidence>
<accession>A0A2H3TW04</accession>
<dbReference type="GO" id="GO:0000981">
    <property type="term" value="F:DNA-binding transcription factor activity, RNA polymerase II-specific"/>
    <property type="evidence" value="ECO:0007669"/>
    <property type="project" value="TreeGrafter"/>
</dbReference>